<accession>A0ABR2LZS6</accession>
<protein>
    <submittedName>
        <fullName evidence="1">Uncharacterized protein</fullName>
    </submittedName>
</protein>
<keyword evidence="2" id="KW-1185">Reference proteome</keyword>
<proteinExistence type="predicted"/>
<evidence type="ECO:0000313" key="2">
    <source>
        <dbReference type="Proteomes" id="UP001412067"/>
    </source>
</evidence>
<comment type="caution">
    <text evidence="1">The sequence shown here is derived from an EMBL/GenBank/DDBJ whole genome shotgun (WGS) entry which is preliminary data.</text>
</comment>
<organism evidence="1 2">
    <name type="scientific">Platanthera guangdongensis</name>
    <dbReference type="NCBI Taxonomy" id="2320717"/>
    <lineage>
        <taxon>Eukaryota</taxon>
        <taxon>Viridiplantae</taxon>
        <taxon>Streptophyta</taxon>
        <taxon>Embryophyta</taxon>
        <taxon>Tracheophyta</taxon>
        <taxon>Spermatophyta</taxon>
        <taxon>Magnoliopsida</taxon>
        <taxon>Liliopsida</taxon>
        <taxon>Asparagales</taxon>
        <taxon>Orchidaceae</taxon>
        <taxon>Orchidoideae</taxon>
        <taxon>Orchideae</taxon>
        <taxon>Orchidinae</taxon>
        <taxon>Platanthera</taxon>
    </lineage>
</organism>
<sequence>MYAHNDCLTSMMPSCSNSNATPPCTIHHCAPRSLSQRPVLAESCSFLSYWSVHTAGRLSLPLVFLPHGSFALICGLFRKDFAIFGFCGFIPSIDFYSALFTELSHLPSTEFMPVQLPRSYSHQLSPLARTIASCLHCRLLLSPPRTLPSPPAVSSCFDCRPPNDACITLPPFHRGPPQLLLHHRQSFSSTEPHRNRFSFLTAPPTGKLLFQQAPQAFLPIRFLLKHLASTTEVSSSTATRAESSISFLPYVDNASVESTSPLQHCLKSPPPLRFQIFSSWTEPQTSWTEPSGCCELPSASSSFLPAQILRFLHLFLILCLINCSQQCSLSTRGVSYLAAWSLSPPTVRACRGRAKPTVAR</sequence>
<dbReference type="EMBL" id="JBBWWR010000013">
    <property type="protein sequence ID" value="KAK8955588.1"/>
    <property type="molecule type" value="Genomic_DNA"/>
</dbReference>
<evidence type="ECO:0000313" key="1">
    <source>
        <dbReference type="EMBL" id="KAK8955588.1"/>
    </source>
</evidence>
<gene>
    <name evidence="1" type="ORF">KSP40_PGU000935</name>
</gene>
<name>A0ABR2LZS6_9ASPA</name>
<dbReference type="Proteomes" id="UP001412067">
    <property type="component" value="Unassembled WGS sequence"/>
</dbReference>
<reference evidence="1 2" key="1">
    <citation type="journal article" date="2022" name="Nat. Plants">
        <title>Genomes of leafy and leafless Platanthera orchids illuminate the evolution of mycoheterotrophy.</title>
        <authorList>
            <person name="Li M.H."/>
            <person name="Liu K.W."/>
            <person name="Li Z."/>
            <person name="Lu H.C."/>
            <person name="Ye Q.L."/>
            <person name="Zhang D."/>
            <person name="Wang J.Y."/>
            <person name="Li Y.F."/>
            <person name="Zhong Z.M."/>
            <person name="Liu X."/>
            <person name="Yu X."/>
            <person name="Liu D.K."/>
            <person name="Tu X.D."/>
            <person name="Liu B."/>
            <person name="Hao Y."/>
            <person name="Liao X.Y."/>
            <person name="Jiang Y.T."/>
            <person name="Sun W.H."/>
            <person name="Chen J."/>
            <person name="Chen Y.Q."/>
            <person name="Ai Y."/>
            <person name="Zhai J.W."/>
            <person name="Wu S.S."/>
            <person name="Zhou Z."/>
            <person name="Hsiao Y.Y."/>
            <person name="Wu W.L."/>
            <person name="Chen Y.Y."/>
            <person name="Lin Y.F."/>
            <person name="Hsu J.L."/>
            <person name="Li C.Y."/>
            <person name="Wang Z.W."/>
            <person name="Zhao X."/>
            <person name="Zhong W.Y."/>
            <person name="Ma X.K."/>
            <person name="Ma L."/>
            <person name="Huang J."/>
            <person name="Chen G.Z."/>
            <person name="Huang M.Z."/>
            <person name="Huang L."/>
            <person name="Peng D.H."/>
            <person name="Luo Y.B."/>
            <person name="Zou S.Q."/>
            <person name="Chen S.P."/>
            <person name="Lan S."/>
            <person name="Tsai W.C."/>
            <person name="Van de Peer Y."/>
            <person name="Liu Z.J."/>
        </authorList>
    </citation>
    <scope>NUCLEOTIDE SEQUENCE [LARGE SCALE GENOMIC DNA]</scope>
    <source>
        <strain evidence="1">Lor288</strain>
    </source>
</reference>